<keyword evidence="2" id="KW-0812">Transmembrane</keyword>
<dbReference type="PANTHER" id="PTHR36046:SF1">
    <property type="entry name" value="DUF6737 DOMAIN-CONTAINING PROTEIN"/>
    <property type="match status" value="1"/>
</dbReference>
<sequence length="188" mass="21170">MIAQSFSFSPCPAVTFSNPPRLRPTVAASTPKTFFLNSLIYRKPHKLTTSSIINKKSRRPPCGSSNDVDHPKDPATFFDENGAVEDMDGYLNYLSLEYDSVWDTKPSWCQPWTIVSTGMLLITGSWFVLHSVIVTSVVLSLICAWWYIFLVSYPQAYTEMIADRRKRVRSGAEDIYGSARLEGRDDAA</sequence>
<keyword evidence="2" id="KW-0472">Membrane</keyword>
<feature type="region of interest" description="Disordered" evidence="1">
    <location>
        <begin position="54"/>
        <end position="74"/>
    </location>
</feature>
<evidence type="ECO:0000259" key="3">
    <source>
        <dbReference type="Pfam" id="PF20522"/>
    </source>
</evidence>
<protein>
    <submittedName>
        <fullName evidence="4">OLC1v1007283C1</fullName>
    </submittedName>
</protein>
<dbReference type="Proteomes" id="UP001161247">
    <property type="component" value="Chromosome 5"/>
</dbReference>
<accession>A0AAV1DLB0</accession>
<dbReference type="AlphaFoldDB" id="A0AAV1DLB0"/>
<name>A0AAV1DLB0_OLDCO</name>
<keyword evidence="2" id="KW-1133">Transmembrane helix</keyword>
<keyword evidence="5" id="KW-1185">Reference proteome</keyword>
<evidence type="ECO:0000313" key="4">
    <source>
        <dbReference type="EMBL" id="CAI9107820.1"/>
    </source>
</evidence>
<dbReference type="PANTHER" id="PTHR36046">
    <property type="entry name" value="PROTEIN, PUTATIVE-RELATED"/>
    <property type="match status" value="1"/>
</dbReference>
<reference evidence="4" key="1">
    <citation type="submission" date="2023-03" db="EMBL/GenBank/DDBJ databases">
        <authorList>
            <person name="Julca I."/>
        </authorList>
    </citation>
    <scope>NUCLEOTIDE SEQUENCE</scope>
</reference>
<dbReference type="Pfam" id="PF20522">
    <property type="entry name" value="DUF6737"/>
    <property type="match status" value="1"/>
</dbReference>
<feature type="transmembrane region" description="Helical" evidence="2">
    <location>
        <begin position="126"/>
        <end position="148"/>
    </location>
</feature>
<dbReference type="InterPro" id="IPR046625">
    <property type="entry name" value="DUF6737"/>
</dbReference>
<evidence type="ECO:0000313" key="5">
    <source>
        <dbReference type="Proteomes" id="UP001161247"/>
    </source>
</evidence>
<gene>
    <name evidence="4" type="ORF">OLC1_LOCUS16035</name>
</gene>
<organism evidence="4 5">
    <name type="scientific">Oldenlandia corymbosa var. corymbosa</name>
    <dbReference type="NCBI Taxonomy" id="529605"/>
    <lineage>
        <taxon>Eukaryota</taxon>
        <taxon>Viridiplantae</taxon>
        <taxon>Streptophyta</taxon>
        <taxon>Embryophyta</taxon>
        <taxon>Tracheophyta</taxon>
        <taxon>Spermatophyta</taxon>
        <taxon>Magnoliopsida</taxon>
        <taxon>eudicotyledons</taxon>
        <taxon>Gunneridae</taxon>
        <taxon>Pentapetalae</taxon>
        <taxon>asterids</taxon>
        <taxon>lamiids</taxon>
        <taxon>Gentianales</taxon>
        <taxon>Rubiaceae</taxon>
        <taxon>Rubioideae</taxon>
        <taxon>Spermacoceae</taxon>
        <taxon>Hedyotis-Oldenlandia complex</taxon>
        <taxon>Oldenlandia</taxon>
    </lineage>
</organism>
<dbReference type="GO" id="GO:0009507">
    <property type="term" value="C:chloroplast"/>
    <property type="evidence" value="ECO:0007669"/>
    <property type="project" value="TreeGrafter"/>
</dbReference>
<evidence type="ECO:0000256" key="1">
    <source>
        <dbReference type="SAM" id="MobiDB-lite"/>
    </source>
</evidence>
<evidence type="ECO:0000256" key="2">
    <source>
        <dbReference type="SAM" id="Phobius"/>
    </source>
</evidence>
<feature type="domain" description="DUF6737" evidence="3">
    <location>
        <begin position="100"/>
        <end position="156"/>
    </location>
</feature>
<proteinExistence type="predicted"/>
<dbReference type="EMBL" id="OX459122">
    <property type="protein sequence ID" value="CAI9107820.1"/>
    <property type="molecule type" value="Genomic_DNA"/>
</dbReference>